<comment type="caution">
    <text evidence="5">The sequence shown here is derived from an EMBL/GenBank/DDBJ whole genome shotgun (WGS) entry which is preliminary data.</text>
</comment>
<dbReference type="RefSeq" id="WP_185047659.1">
    <property type="nucleotide sequence ID" value="NZ_BAABIX010000013.1"/>
</dbReference>
<keyword evidence="1" id="KW-0805">Transcription regulation</keyword>
<dbReference type="Pfam" id="PF00392">
    <property type="entry name" value="GntR"/>
    <property type="match status" value="2"/>
</dbReference>
<dbReference type="InterPro" id="IPR050679">
    <property type="entry name" value="Bact_HTH_transcr_reg"/>
</dbReference>
<name>A0A840NTD1_9ACTN</name>
<proteinExistence type="predicted"/>
<dbReference type="PRINTS" id="PR00035">
    <property type="entry name" value="HTHGNTR"/>
</dbReference>
<organism evidence="5 6">
    <name type="scientific">Thermocatellispora tengchongensis</name>
    <dbReference type="NCBI Taxonomy" id="1073253"/>
    <lineage>
        <taxon>Bacteria</taxon>
        <taxon>Bacillati</taxon>
        <taxon>Actinomycetota</taxon>
        <taxon>Actinomycetes</taxon>
        <taxon>Streptosporangiales</taxon>
        <taxon>Streptosporangiaceae</taxon>
        <taxon>Thermocatellispora</taxon>
    </lineage>
</organism>
<dbReference type="SMART" id="SM00345">
    <property type="entry name" value="HTH_GNTR"/>
    <property type="match status" value="2"/>
</dbReference>
<dbReference type="PANTHER" id="PTHR44846:SF1">
    <property type="entry name" value="MANNOSYL-D-GLYCERATE TRANSPORT_METABOLISM SYSTEM REPRESSOR MNGR-RELATED"/>
    <property type="match status" value="1"/>
</dbReference>
<evidence type="ECO:0000256" key="2">
    <source>
        <dbReference type="ARBA" id="ARBA00023125"/>
    </source>
</evidence>
<protein>
    <submittedName>
        <fullName evidence="5">DNA-binding GntR family transcriptional regulator</fullName>
    </submittedName>
</protein>
<dbReference type="EMBL" id="JACHGN010000001">
    <property type="protein sequence ID" value="MBB5130838.1"/>
    <property type="molecule type" value="Genomic_DNA"/>
</dbReference>
<dbReference type="AlphaFoldDB" id="A0A840NTD1"/>
<sequence>MPTAAEPAASGRWLTGGRIYPQIADRLRERIASGEFPPGSALPSEAALGRAFGVARNTVRRGLAILEDEGLLVTIPAKGRIVCGAAPAAPYRYLVIAETLREQIERGTLAAGAPIPSEAALRRRFAASRNTVRQALAVLEREGLVVAEHGRGRFVREQGEQRG</sequence>
<keyword evidence="2 5" id="KW-0238">DNA-binding</keyword>
<evidence type="ECO:0000313" key="5">
    <source>
        <dbReference type="EMBL" id="MBB5130838.1"/>
    </source>
</evidence>
<accession>A0A840NTD1</accession>
<evidence type="ECO:0000256" key="1">
    <source>
        <dbReference type="ARBA" id="ARBA00023015"/>
    </source>
</evidence>
<dbReference type="Gene3D" id="1.10.10.10">
    <property type="entry name" value="Winged helix-like DNA-binding domain superfamily/Winged helix DNA-binding domain"/>
    <property type="match status" value="2"/>
</dbReference>
<dbReference type="GO" id="GO:0003700">
    <property type="term" value="F:DNA-binding transcription factor activity"/>
    <property type="evidence" value="ECO:0007669"/>
    <property type="project" value="InterPro"/>
</dbReference>
<dbReference type="SUPFAM" id="SSF46785">
    <property type="entry name" value="Winged helix' DNA-binding domain"/>
    <property type="match status" value="2"/>
</dbReference>
<dbReference type="PROSITE" id="PS50949">
    <property type="entry name" value="HTH_GNTR"/>
    <property type="match status" value="2"/>
</dbReference>
<dbReference type="InterPro" id="IPR000524">
    <property type="entry name" value="Tscrpt_reg_HTH_GntR"/>
</dbReference>
<dbReference type="InterPro" id="IPR036390">
    <property type="entry name" value="WH_DNA-bd_sf"/>
</dbReference>
<keyword evidence="3" id="KW-0804">Transcription</keyword>
<evidence type="ECO:0000259" key="4">
    <source>
        <dbReference type="PROSITE" id="PS50949"/>
    </source>
</evidence>
<dbReference type="GO" id="GO:0045892">
    <property type="term" value="P:negative regulation of DNA-templated transcription"/>
    <property type="evidence" value="ECO:0007669"/>
    <property type="project" value="TreeGrafter"/>
</dbReference>
<dbReference type="CDD" id="cd07377">
    <property type="entry name" value="WHTH_GntR"/>
    <property type="match status" value="2"/>
</dbReference>
<dbReference type="InterPro" id="IPR036388">
    <property type="entry name" value="WH-like_DNA-bd_sf"/>
</dbReference>
<dbReference type="GO" id="GO:0003677">
    <property type="term" value="F:DNA binding"/>
    <property type="evidence" value="ECO:0007669"/>
    <property type="project" value="UniProtKB-KW"/>
</dbReference>
<evidence type="ECO:0000256" key="3">
    <source>
        <dbReference type="ARBA" id="ARBA00023163"/>
    </source>
</evidence>
<reference evidence="5 6" key="1">
    <citation type="submission" date="2020-08" db="EMBL/GenBank/DDBJ databases">
        <title>Genomic Encyclopedia of Type Strains, Phase IV (KMG-IV): sequencing the most valuable type-strain genomes for metagenomic binning, comparative biology and taxonomic classification.</title>
        <authorList>
            <person name="Goeker M."/>
        </authorList>
    </citation>
    <scope>NUCLEOTIDE SEQUENCE [LARGE SCALE GENOMIC DNA]</scope>
    <source>
        <strain evidence="5 6">DSM 45615</strain>
    </source>
</reference>
<dbReference type="PANTHER" id="PTHR44846">
    <property type="entry name" value="MANNOSYL-D-GLYCERATE TRANSPORT/METABOLISM SYSTEM REPRESSOR MNGR-RELATED"/>
    <property type="match status" value="1"/>
</dbReference>
<dbReference type="Proteomes" id="UP000578449">
    <property type="component" value="Unassembled WGS sequence"/>
</dbReference>
<gene>
    <name evidence="5" type="ORF">HNP84_000526</name>
</gene>
<keyword evidence="6" id="KW-1185">Reference proteome</keyword>
<feature type="domain" description="HTH gntR-type" evidence="4">
    <location>
        <begin position="90"/>
        <end position="158"/>
    </location>
</feature>
<feature type="domain" description="HTH gntR-type" evidence="4">
    <location>
        <begin position="17"/>
        <end position="85"/>
    </location>
</feature>
<evidence type="ECO:0000313" key="6">
    <source>
        <dbReference type="Proteomes" id="UP000578449"/>
    </source>
</evidence>